<organism evidence="2 3">
    <name type="scientific">Ephemerocybe angulata</name>
    <dbReference type="NCBI Taxonomy" id="980116"/>
    <lineage>
        <taxon>Eukaryota</taxon>
        <taxon>Fungi</taxon>
        <taxon>Dikarya</taxon>
        <taxon>Basidiomycota</taxon>
        <taxon>Agaricomycotina</taxon>
        <taxon>Agaricomycetes</taxon>
        <taxon>Agaricomycetidae</taxon>
        <taxon>Agaricales</taxon>
        <taxon>Agaricineae</taxon>
        <taxon>Psathyrellaceae</taxon>
        <taxon>Ephemerocybe</taxon>
    </lineage>
</organism>
<feature type="compositionally biased region" description="Polar residues" evidence="1">
    <location>
        <begin position="52"/>
        <end position="80"/>
    </location>
</feature>
<name>A0A8H6LUB7_9AGAR</name>
<sequence length="266" mass="29661">CSGQSYPPPDHNRHPSHEGGRPLERSQHSDPRRENGSSNSEQYNPIHDSPQDYFNRSNVTNPYLQPQPTSYPIRSHSPSRAMSMPEPGLVHATTVPRRSPHPEQHYTFAGGHPSTNGPPPAFNCASMQLPTPMPTPTIFPPISGPNPNAFHQGQFGNFLKSGYGWSQPPAPEHLERGRQPPPPMPIPSHTYSPMAERPYYMAYPDGIAYPTESARPRSMTMPQIPPTPVTPYTPYGSSPYPDQNPYPPFIRADNQPAFRLVPQNFE</sequence>
<dbReference type="OrthoDB" id="3093870at2759"/>
<feature type="non-terminal residue" evidence="2">
    <location>
        <position position="1"/>
    </location>
</feature>
<evidence type="ECO:0000313" key="3">
    <source>
        <dbReference type="Proteomes" id="UP000521943"/>
    </source>
</evidence>
<dbReference type="Proteomes" id="UP000521943">
    <property type="component" value="Unassembled WGS sequence"/>
</dbReference>
<proteinExistence type="predicted"/>
<feature type="region of interest" description="Disordered" evidence="1">
    <location>
        <begin position="211"/>
        <end position="252"/>
    </location>
</feature>
<feature type="compositionally biased region" description="Low complexity" evidence="1">
    <location>
        <begin position="232"/>
        <end position="241"/>
    </location>
</feature>
<evidence type="ECO:0000313" key="2">
    <source>
        <dbReference type="EMBL" id="KAF6742504.1"/>
    </source>
</evidence>
<feature type="region of interest" description="Disordered" evidence="1">
    <location>
        <begin position="160"/>
        <end position="190"/>
    </location>
</feature>
<dbReference type="EMBL" id="JACGCI010000182">
    <property type="protein sequence ID" value="KAF6742504.1"/>
    <property type="molecule type" value="Genomic_DNA"/>
</dbReference>
<protein>
    <submittedName>
        <fullName evidence="2">Uncharacterized protein</fullName>
    </submittedName>
</protein>
<accession>A0A8H6LUB7</accession>
<feature type="region of interest" description="Disordered" evidence="1">
    <location>
        <begin position="1"/>
        <end position="117"/>
    </location>
</feature>
<dbReference type="AlphaFoldDB" id="A0A8H6LUB7"/>
<feature type="compositionally biased region" description="Basic and acidic residues" evidence="1">
    <location>
        <begin position="10"/>
        <end position="35"/>
    </location>
</feature>
<reference evidence="2 3" key="1">
    <citation type="submission" date="2020-07" db="EMBL/GenBank/DDBJ databases">
        <title>Comparative genomics of pyrophilous fungi reveals a link between fire events and developmental genes.</title>
        <authorList>
            <consortium name="DOE Joint Genome Institute"/>
            <person name="Steindorff A.S."/>
            <person name="Carver A."/>
            <person name="Calhoun S."/>
            <person name="Stillman K."/>
            <person name="Liu H."/>
            <person name="Lipzen A."/>
            <person name="Pangilinan J."/>
            <person name="Labutti K."/>
            <person name="Bruns T.D."/>
            <person name="Grigoriev I.V."/>
        </authorList>
    </citation>
    <scope>NUCLEOTIDE SEQUENCE [LARGE SCALE GENOMIC DNA]</scope>
    <source>
        <strain evidence="2 3">CBS 144469</strain>
    </source>
</reference>
<evidence type="ECO:0000256" key="1">
    <source>
        <dbReference type="SAM" id="MobiDB-lite"/>
    </source>
</evidence>
<gene>
    <name evidence="2" type="ORF">DFP72DRAFT_938068</name>
</gene>
<comment type="caution">
    <text evidence="2">The sequence shown here is derived from an EMBL/GenBank/DDBJ whole genome shotgun (WGS) entry which is preliminary data.</text>
</comment>
<keyword evidence="3" id="KW-1185">Reference proteome</keyword>